<dbReference type="Pfam" id="PF00496">
    <property type="entry name" value="SBP_bac_5"/>
    <property type="match status" value="1"/>
</dbReference>
<comment type="caution">
    <text evidence="3">The sequence shown here is derived from an EMBL/GenBank/DDBJ whole genome shotgun (WGS) entry which is preliminary data.</text>
</comment>
<dbReference type="AlphaFoldDB" id="A0A7X2IZ09"/>
<dbReference type="PANTHER" id="PTHR30290">
    <property type="entry name" value="PERIPLASMIC BINDING COMPONENT OF ABC TRANSPORTER"/>
    <property type="match status" value="1"/>
</dbReference>
<dbReference type="GO" id="GO:0015833">
    <property type="term" value="P:peptide transport"/>
    <property type="evidence" value="ECO:0007669"/>
    <property type="project" value="TreeGrafter"/>
</dbReference>
<gene>
    <name evidence="3" type="ORF">GJU40_09620</name>
</gene>
<dbReference type="Proteomes" id="UP000448867">
    <property type="component" value="Unassembled WGS sequence"/>
</dbReference>
<organism evidence="3 4">
    <name type="scientific">Metabacillus lacus</name>
    <dbReference type="NCBI Taxonomy" id="1983721"/>
    <lineage>
        <taxon>Bacteria</taxon>
        <taxon>Bacillati</taxon>
        <taxon>Bacillota</taxon>
        <taxon>Bacilli</taxon>
        <taxon>Bacillales</taxon>
        <taxon>Bacillaceae</taxon>
        <taxon>Metabacillus</taxon>
    </lineage>
</organism>
<reference evidence="3 4" key="1">
    <citation type="submission" date="2019-11" db="EMBL/GenBank/DDBJ databases">
        <title>Bacillus lacus genome.</title>
        <authorList>
            <person name="Allen C.J."/>
            <person name="Newman J.D."/>
        </authorList>
    </citation>
    <scope>NUCLEOTIDE SEQUENCE [LARGE SCALE GENOMIC DNA]</scope>
    <source>
        <strain evidence="3 4">KCTC 33946</strain>
    </source>
</reference>
<name>A0A7X2IZ09_9BACI</name>
<dbReference type="GO" id="GO:1904680">
    <property type="term" value="F:peptide transmembrane transporter activity"/>
    <property type="evidence" value="ECO:0007669"/>
    <property type="project" value="TreeGrafter"/>
</dbReference>
<dbReference type="PIRSF" id="PIRSF002741">
    <property type="entry name" value="MppA"/>
    <property type="match status" value="1"/>
</dbReference>
<evidence type="ECO:0000259" key="2">
    <source>
        <dbReference type="Pfam" id="PF00496"/>
    </source>
</evidence>
<protein>
    <submittedName>
        <fullName evidence="3">ABC transporter substrate-binding protein</fullName>
    </submittedName>
</protein>
<dbReference type="OrthoDB" id="9796817at2"/>
<dbReference type="CDD" id="cd08490">
    <property type="entry name" value="PBP2_NikA_DppA_OppA_like_3"/>
    <property type="match status" value="1"/>
</dbReference>
<accession>A0A7X2IZ09</accession>
<evidence type="ECO:0000313" key="4">
    <source>
        <dbReference type="Proteomes" id="UP000448867"/>
    </source>
</evidence>
<dbReference type="RefSeq" id="WP_154307570.1">
    <property type="nucleotide sequence ID" value="NZ_WKKI01000015.1"/>
</dbReference>
<dbReference type="Gene3D" id="3.40.190.10">
    <property type="entry name" value="Periplasmic binding protein-like II"/>
    <property type="match status" value="1"/>
</dbReference>
<dbReference type="InterPro" id="IPR050035">
    <property type="entry name" value="NikA"/>
</dbReference>
<feature type="domain" description="Solute-binding protein family 5" evidence="2">
    <location>
        <begin position="71"/>
        <end position="422"/>
    </location>
</feature>
<dbReference type="InterPro" id="IPR039424">
    <property type="entry name" value="SBP_5"/>
</dbReference>
<dbReference type="PROSITE" id="PS51257">
    <property type="entry name" value="PROKAR_LIPOPROTEIN"/>
    <property type="match status" value="1"/>
</dbReference>
<keyword evidence="4" id="KW-1185">Reference proteome</keyword>
<dbReference type="NCBIfam" id="NF045468">
    <property type="entry name" value="Opp5A_nikA"/>
    <property type="match status" value="1"/>
</dbReference>
<dbReference type="EMBL" id="WKKI01000015">
    <property type="protein sequence ID" value="MRX72408.1"/>
    <property type="molecule type" value="Genomic_DNA"/>
</dbReference>
<dbReference type="InterPro" id="IPR000914">
    <property type="entry name" value="SBP_5_dom"/>
</dbReference>
<evidence type="ECO:0000313" key="3">
    <source>
        <dbReference type="EMBL" id="MRX72408.1"/>
    </source>
</evidence>
<feature type="signal peptide" evidence="1">
    <location>
        <begin position="1"/>
        <end position="18"/>
    </location>
</feature>
<dbReference type="Gene3D" id="3.10.105.10">
    <property type="entry name" value="Dipeptide-binding Protein, Domain 3"/>
    <property type="match status" value="1"/>
</dbReference>
<sequence>MKKLLVVLFSISFLAVSAACTNSQETGNGEEEKAITFLSNFPSDTLDPHLNWTPLRAGMVETLVKINEDLELEPWLATEWSTADHGKTWVFMINENAKFQNGEKVDAEAVKASFERNIEVSEAINNALKIESLKAEGQELVISLTESIPHFPSELIHPNTAVILADEGDIAKSPVGTGPFKAESFQAGSSLVLKKSDEYWDGEVNLDTVTMTFNDDANVRTLALQSGDADIVYRPSIESLETLKKDEDIITDVVPSPRTHLLMYNTEDEALKNVHIRKAIDALIDKSEIAKSVMTGQAIEANGPFLRDFPFSIDPAKHEHGTEIAAGYLEEAGVEVKDGQAYLNGSPLSFQVATTSFRPELPVIAQLLQSEAKELGIGINIKVVENIDEFLAENNDWNLATYSLVTAPRGDASYFLNSAYMDGGAFYYNSMEQDELKTIIQQLNSTVEVEERNEIAKSAGEIIQEEVLHSFIVHPNNYVSFKKGVENWQTSKSEYYMITKDLDVN</sequence>
<proteinExistence type="predicted"/>
<dbReference type="GO" id="GO:0043190">
    <property type="term" value="C:ATP-binding cassette (ABC) transporter complex"/>
    <property type="evidence" value="ECO:0007669"/>
    <property type="project" value="InterPro"/>
</dbReference>
<dbReference type="GO" id="GO:0042597">
    <property type="term" value="C:periplasmic space"/>
    <property type="evidence" value="ECO:0007669"/>
    <property type="project" value="UniProtKB-ARBA"/>
</dbReference>
<dbReference type="SUPFAM" id="SSF53850">
    <property type="entry name" value="Periplasmic binding protein-like II"/>
    <property type="match status" value="1"/>
</dbReference>
<evidence type="ECO:0000256" key="1">
    <source>
        <dbReference type="SAM" id="SignalP"/>
    </source>
</evidence>
<keyword evidence="1" id="KW-0732">Signal</keyword>
<feature type="chain" id="PRO_5038534910" evidence="1">
    <location>
        <begin position="19"/>
        <end position="505"/>
    </location>
</feature>
<dbReference type="InterPro" id="IPR030678">
    <property type="entry name" value="Peptide/Ni-bd"/>
</dbReference>